<sequence length="114" mass="12569">MTLITMTAMSLVILVGTAFGALLRGLSRSSQSQNAIAAAVADEAFANIRTVRAFAMERQEIALFDRETQRARHLSELLGCGIGIFQGATNFFLNVTLRRLSFFSVISTFSREFE</sequence>
<evidence type="ECO:0000256" key="4">
    <source>
        <dbReference type="ARBA" id="ARBA00022692"/>
    </source>
</evidence>
<dbReference type="Gene3D" id="1.20.1560.10">
    <property type="entry name" value="ABC transporter type 1, transmembrane domain"/>
    <property type="match status" value="1"/>
</dbReference>
<dbReference type="InterPro" id="IPR036640">
    <property type="entry name" value="ABC1_TM_sf"/>
</dbReference>
<dbReference type="WBParaSite" id="PgB03_g104_t04">
    <property type="protein sequence ID" value="PgB03_g104_t04"/>
    <property type="gene ID" value="PgB03_g104"/>
</dbReference>
<keyword evidence="9" id="KW-1185">Reference proteome</keyword>
<dbReference type="PANTHER" id="PTHR43394">
    <property type="entry name" value="ATP-DEPENDENT PERMEASE MDL1, MITOCHONDRIAL"/>
    <property type="match status" value="1"/>
</dbReference>
<evidence type="ECO:0000256" key="2">
    <source>
        <dbReference type="ARBA" id="ARBA00007577"/>
    </source>
</evidence>
<dbReference type="GO" id="GO:0006811">
    <property type="term" value="P:monoatomic ion transport"/>
    <property type="evidence" value="ECO:0007669"/>
    <property type="project" value="UniProtKB-KW"/>
</dbReference>
<evidence type="ECO:0000256" key="1">
    <source>
        <dbReference type="ARBA" id="ARBA00004141"/>
    </source>
</evidence>
<evidence type="ECO:0000256" key="3">
    <source>
        <dbReference type="ARBA" id="ARBA00022448"/>
    </source>
</evidence>
<evidence type="ECO:0000313" key="10">
    <source>
        <dbReference type="WBParaSite" id="PgB03_g104_t04"/>
    </source>
</evidence>
<evidence type="ECO:0000256" key="5">
    <source>
        <dbReference type="ARBA" id="ARBA00022989"/>
    </source>
</evidence>
<reference evidence="10" key="1">
    <citation type="submission" date="2022-11" db="UniProtKB">
        <authorList>
            <consortium name="WormBaseParasite"/>
        </authorList>
    </citation>
    <scope>IDENTIFICATION</scope>
</reference>
<dbReference type="PROSITE" id="PS50929">
    <property type="entry name" value="ABC_TM1F"/>
    <property type="match status" value="1"/>
</dbReference>
<keyword evidence="5" id="KW-1133">Transmembrane helix</keyword>
<proteinExistence type="inferred from homology"/>
<evidence type="ECO:0000256" key="7">
    <source>
        <dbReference type="ARBA" id="ARBA00023136"/>
    </source>
</evidence>
<feature type="domain" description="ABC transmembrane type-1" evidence="8">
    <location>
        <begin position="1"/>
        <end position="97"/>
    </location>
</feature>
<keyword evidence="7" id="KW-0472">Membrane</keyword>
<comment type="similarity">
    <text evidence="2">Belongs to the ABC transporter superfamily. ABCB family. Multidrug resistance exporter (TC 3.A.1.201) subfamily.</text>
</comment>
<dbReference type="InterPro" id="IPR011527">
    <property type="entry name" value="ABC1_TM_dom"/>
</dbReference>
<dbReference type="GO" id="GO:0005524">
    <property type="term" value="F:ATP binding"/>
    <property type="evidence" value="ECO:0007669"/>
    <property type="project" value="InterPro"/>
</dbReference>
<comment type="subcellular location">
    <subcellularLocation>
        <location evidence="1">Membrane</location>
        <topology evidence="1">Multi-pass membrane protein</topology>
    </subcellularLocation>
</comment>
<keyword evidence="6" id="KW-0406">Ion transport</keyword>
<keyword evidence="4" id="KW-0812">Transmembrane</keyword>
<name>A0A914ZIQ4_PARUN</name>
<accession>A0A914ZIQ4</accession>
<organism evidence="9 10">
    <name type="scientific">Parascaris univalens</name>
    <name type="common">Nematode worm</name>
    <dbReference type="NCBI Taxonomy" id="6257"/>
    <lineage>
        <taxon>Eukaryota</taxon>
        <taxon>Metazoa</taxon>
        <taxon>Ecdysozoa</taxon>
        <taxon>Nematoda</taxon>
        <taxon>Chromadorea</taxon>
        <taxon>Rhabditida</taxon>
        <taxon>Spirurina</taxon>
        <taxon>Ascaridomorpha</taxon>
        <taxon>Ascaridoidea</taxon>
        <taxon>Ascarididae</taxon>
        <taxon>Parascaris</taxon>
    </lineage>
</organism>
<dbReference type="Proteomes" id="UP000887569">
    <property type="component" value="Unplaced"/>
</dbReference>
<dbReference type="SUPFAM" id="SSF90123">
    <property type="entry name" value="ABC transporter transmembrane region"/>
    <property type="match status" value="1"/>
</dbReference>
<dbReference type="Pfam" id="PF00664">
    <property type="entry name" value="ABC_membrane"/>
    <property type="match status" value="1"/>
</dbReference>
<evidence type="ECO:0000259" key="8">
    <source>
        <dbReference type="PROSITE" id="PS50929"/>
    </source>
</evidence>
<dbReference type="PANTHER" id="PTHR43394:SF17">
    <property type="entry name" value="MITOCHONDRIAL POTASSIUM CHANNEL ATP-BINDING SUBUNIT"/>
    <property type="match status" value="1"/>
</dbReference>
<dbReference type="AlphaFoldDB" id="A0A914ZIQ4"/>
<protein>
    <submittedName>
        <fullName evidence="10">ABC transporter domain-containing protein</fullName>
    </submittedName>
</protein>
<evidence type="ECO:0000256" key="6">
    <source>
        <dbReference type="ARBA" id="ARBA00023065"/>
    </source>
</evidence>
<dbReference type="GO" id="GO:0005743">
    <property type="term" value="C:mitochondrial inner membrane"/>
    <property type="evidence" value="ECO:0007669"/>
    <property type="project" value="TreeGrafter"/>
</dbReference>
<dbReference type="GO" id="GO:0015421">
    <property type="term" value="F:ABC-type oligopeptide transporter activity"/>
    <property type="evidence" value="ECO:0007669"/>
    <property type="project" value="TreeGrafter"/>
</dbReference>
<evidence type="ECO:0000313" key="9">
    <source>
        <dbReference type="Proteomes" id="UP000887569"/>
    </source>
</evidence>
<dbReference type="InterPro" id="IPR039421">
    <property type="entry name" value="Type_1_exporter"/>
</dbReference>
<dbReference type="GO" id="GO:0090374">
    <property type="term" value="P:oligopeptide export from mitochondrion"/>
    <property type="evidence" value="ECO:0007669"/>
    <property type="project" value="TreeGrafter"/>
</dbReference>
<keyword evidence="3" id="KW-0813">Transport</keyword>